<dbReference type="STRING" id="1117702.AQZ52_10535"/>
<keyword evidence="2" id="KW-1185">Reference proteome</keyword>
<organism evidence="1 2">
    <name type="scientific">Novosphingobium fuchskuhlense</name>
    <dbReference type="NCBI Taxonomy" id="1117702"/>
    <lineage>
        <taxon>Bacteria</taxon>
        <taxon>Pseudomonadati</taxon>
        <taxon>Pseudomonadota</taxon>
        <taxon>Alphaproteobacteria</taxon>
        <taxon>Sphingomonadales</taxon>
        <taxon>Sphingomonadaceae</taxon>
        <taxon>Novosphingobium</taxon>
    </lineage>
</organism>
<name>A0A117UUJ4_9SPHN</name>
<dbReference type="OrthoDB" id="8686772at2"/>
<accession>A0A117UUJ4</accession>
<sequence>MSGAEAVPPGGARPLTAGEAALARGVFGTAIDLAPVRLWRRRFFPFQPRGTVMAPMGHIHFHPDGPHYRDDFSTAPLGLQGLFIHELVHVWQTQQRGRFYLPVARHPFCRYAYRFVPGKPFTAYGIEQQAELVRHAFLAARGRPQPGAPPLDALRAVLPFGADDARLA</sequence>
<evidence type="ECO:0000313" key="2">
    <source>
        <dbReference type="Proteomes" id="UP000058012"/>
    </source>
</evidence>
<proteinExistence type="predicted"/>
<dbReference type="AlphaFoldDB" id="A0A117UUJ4"/>
<reference evidence="1 2" key="1">
    <citation type="submission" date="2015-10" db="EMBL/GenBank/DDBJ databases">
        <title>Draft genome sequence of Novosphingobium fuchskuhlense DSM 25065 isolated from a surface water sample of the southwest basin of Lake Grosse Fuchskuhle.</title>
        <authorList>
            <person name="Ruckert C."/>
            <person name="Winkler A."/>
            <person name="Glaeser J."/>
            <person name="Grossart H.-P."/>
            <person name="Kalinowski J."/>
            <person name="Glaeser S."/>
        </authorList>
    </citation>
    <scope>NUCLEOTIDE SEQUENCE [LARGE SCALE GENOMIC DNA]</scope>
    <source>
        <strain evidence="1 2">FNE08-7</strain>
    </source>
</reference>
<gene>
    <name evidence="1" type="ORF">AQZ52_10535</name>
</gene>
<evidence type="ECO:0000313" key="1">
    <source>
        <dbReference type="EMBL" id="KUR71109.1"/>
    </source>
</evidence>
<dbReference type="Proteomes" id="UP000058012">
    <property type="component" value="Unassembled WGS sequence"/>
</dbReference>
<protein>
    <submittedName>
        <fullName evidence="1">Vgr related protein</fullName>
    </submittedName>
</protein>
<comment type="caution">
    <text evidence="1">The sequence shown here is derived from an EMBL/GenBank/DDBJ whole genome shotgun (WGS) entry which is preliminary data.</text>
</comment>
<dbReference type="EMBL" id="LLZS01000007">
    <property type="protein sequence ID" value="KUR71109.1"/>
    <property type="molecule type" value="Genomic_DNA"/>
</dbReference>
<dbReference type="RefSeq" id="WP_067910194.1">
    <property type="nucleotide sequence ID" value="NZ_KQ954245.1"/>
</dbReference>